<dbReference type="HOGENOM" id="CLU_375653_0_0_1"/>
<evidence type="ECO:0000313" key="3">
    <source>
        <dbReference type="Proteomes" id="UP000030746"/>
    </source>
</evidence>
<sequence length="773" mass="86881">MNFGGGGMKRPLEGADSGGSMKKNPLEVMQTVIKNSQRDLQQKTSDGLPRDPEALKQIFTRQQMLLELQTEMMTEMAKGNSEVKPLMSEQVVAYPKKAPKTENDDFYYGFNMGAGPPPGPPGPSGRGGRRFNEDRHEPMGMGRRGGPPDGRRGPRFGPDDDDDDYWGPTGMGMGGPPMRGMGGPRGRFGPPGPGPMGPGPRGFVPPFGPPRGQNFRGQNHRGVPDRRKNIPKDHKGRGLPPTPEDSWDYHAVPGNPLNRPYNGLPCEDRLTVLKREIFKYDNFPQPLRLIETARHNYPDAHLRTNYVDEPVEGSEDFIGYLDINGVLIAVERGVNKIDAKVNCYAEALYLLSCKPTSYIYSNCARIHDVYGHPSEKIQKRHSFVRDRLSWMLDALHEGVCSIPRSAPNRDFEEIIYTMNLSVTHVIKEGSSSKGYKSDLYVDDLYISSGEGIDKFEATKDAYAEARSILFKDINPQMLDRENRLTNIDFFDPSILDIKHSEFKHRIFTNIETLSRKGAYTPELLNRKDRIIAIVPVDEKSDWKCLDETAAANDLLMEYIENNSGTSARCTVFLQGLCYADSYSSKEESARSVAMGRAKFILLKRCTTVIERKNVDFNNVALTFEQIVEKAGELCMSQPKLLDGKTPPTYQPSSDKDPQPNDLSPWVDEFLRDLILNYGQTDGLDDLIISHLPSFHSKVLNDRAVELNVAVDIERHKNVAYTIVMKSITKRLSSDEFIEYLKSHDSESGRFKLTFKEMNEPSALTPLKPSDKEK</sequence>
<evidence type="ECO:0000256" key="1">
    <source>
        <dbReference type="SAM" id="MobiDB-lite"/>
    </source>
</evidence>
<feature type="region of interest" description="Disordered" evidence="1">
    <location>
        <begin position="113"/>
        <end position="193"/>
    </location>
</feature>
<protein>
    <submittedName>
        <fullName evidence="2">Uncharacterized protein</fullName>
    </submittedName>
</protein>
<gene>
    <name evidence="2" type="ORF">LOTGIDRAFT_229963</name>
</gene>
<reference evidence="2 3" key="1">
    <citation type="journal article" date="2013" name="Nature">
        <title>Insights into bilaterian evolution from three spiralian genomes.</title>
        <authorList>
            <person name="Simakov O."/>
            <person name="Marletaz F."/>
            <person name="Cho S.J."/>
            <person name="Edsinger-Gonzales E."/>
            <person name="Havlak P."/>
            <person name="Hellsten U."/>
            <person name="Kuo D.H."/>
            <person name="Larsson T."/>
            <person name="Lv J."/>
            <person name="Arendt D."/>
            <person name="Savage R."/>
            <person name="Osoegawa K."/>
            <person name="de Jong P."/>
            <person name="Grimwood J."/>
            <person name="Chapman J.A."/>
            <person name="Shapiro H."/>
            <person name="Aerts A."/>
            <person name="Otillar R.P."/>
            <person name="Terry A.Y."/>
            <person name="Boore J.L."/>
            <person name="Grigoriev I.V."/>
            <person name="Lindberg D.R."/>
            <person name="Seaver E.C."/>
            <person name="Weisblat D.A."/>
            <person name="Putnam N.H."/>
            <person name="Rokhsar D.S."/>
        </authorList>
    </citation>
    <scope>NUCLEOTIDE SEQUENCE [LARGE SCALE GENOMIC DNA]</scope>
</reference>
<feature type="compositionally biased region" description="Basic and acidic residues" evidence="1">
    <location>
        <begin position="222"/>
        <end position="233"/>
    </location>
</feature>
<dbReference type="Proteomes" id="UP000030746">
    <property type="component" value="Unassembled WGS sequence"/>
</dbReference>
<evidence type="ECO:0000313" key="2">
    <source>
        <dbReference type="EMBL" id="ESP04877.1"/>
    </source>
</evidence>
<feature type="compositionally biased region" description="Gly residues" evidence="1">
    <location>
        <begin position="169"/>
        <end position="186"/>
    </location>
</feature>
<accession>V4BGC8</accession>
<keyword evidence="3" id="KW-1185">Reference proteome</keyword>
<dbReference type="OrthoDB" id="6104469at2759"/>
<dbReference type="CTD" id="20248155"/>
<organism evidence="2 3">
    <name type="scientific">Lottia gigantea</name>
    <name type="common">Giant owl limpet</name>
    <dbReference type="NCBI Taxonomy" id="225164"/>
    <lineage>
        <taxon>Eukaryota</taxon>
        <taxon>Metazoa</taxon>
        <taxon>Spiralia</taxon>
        <taxon>Lophotrochozoa</taxon>
        <taxon>Mollusca</taxon>
        <taxon>Gastropoda</taxon>
        <taxon>Patellogastropoda</taxon>
        <taxon>Lottioidea</taxon>
        <taxon>Lottiidae</taxon>
        <taxon>Lottia</taxon>
    </lineage>
</organism>
<feature type="region of interest" description="Disordered" evidence="1">
    <location>
        <begin position="215"/>
        <end position="247"/>
    </location>
</feature>
<dbReference type="GeneID" id="20248155"/>
<dbReference type="RefSeq" id="XP_009044386.1">
    <property type="nucleotide sequence ID" value="XM_009046138.1"/>
</dbReference>
<dbReference type="EMBL" id="KB199651">
    <property type="protein sequence ID" value="ESP04877.1"/>
    <property type="molecule type" value="Genomic_DNA"/>
</dbReference>
<proteinExistence type="predicted"/>
<feature type="region of interest" description="Disordered" evidence="1">
    <location>
        <begin position="1"/>
        <end position="23"/>
    </location>
</feature>
<dbReference type="AlphaFoldDB" id="V4BGC8"/>
<dbReference type="KEGG" id="lgi:LOTGIDRAFT_229963"/>
<name>V4BGC8_LOTGI</name>